<evidence type="ECO:0000313" key="3">
    <source>
        <dbReference type="EnsemblPlants" id="MELO3C019570.2.1"/>
    </source>
</evidence>
<dbReference type="PANTHER" id="PTHR33538:SF2">
    <property type="entry name" value="PROTEIN GAMETE EXPRESSED 1"/>
    <property type="match status" value="1"/>
</dbReference>
<name>A0A9I9DK62_CUCME</name>
<dbReference type="PANTHER" id="PTHR33538">
    <property type="entry name" value="PROTEIN GAMETE EXPRESSED 1"/>
    <property type="match status" value="1"/>
</dbReference>
<accession>A0A9I9DK62</accession>
<evidence type="ECO:0000256" key="1">
    <source>
        <dbReference type="SAM" id="MobiDB-lite"/>
    </source>
</evidence>
<feature type="chain" id="PRO_5039942356" evidence="2">
    <location>
        <begin position="19"/>
        <end position="181"/>
    </location>
</feature>
<feature type="region of interest" description="Disordered" evidence="1">
    <location>
        <begin position="20"/>
        <end position="39"/>
    </location>
</feature>
<reference evidence="3" key="1">
    <citation type="submission" date="2023-03" db="UniProtKB">
        <authorList>
            <consortium name="EnsemblPlants"/>
        </authorList>
    </citation>
    <scope>IDENTIFICATION</scope>
</reference>
<protein>
    <submittedName>
        <fullName evidence="3">Uncharacterized protein</fullName>
    </submittedName>
</protein>
<dbReference type="EnsemblPlants" id="MELO3C019570.2.1">
    <property type="protein sequence ID" value="MELO3C019570.2.1"/>
    <property type="gene ID" value="MELO3C019570.2"/>
</dbReference>
<sequence>MRRGLRLFLASFLREVTAATAGSNSPPPSPSDNRITFSHSGIENNSEDSRFPMERVLFLVILLVVIPMCESWGWFSSSPFSESTTDPSKHYTVAKFSMEGFDDRKGVRRIQNAKNKLTLPNSCWESAYRHLFASFSEIFAADEKWSRFGWHLSDCFQKDSGRPPFPSCDPKSSLAECLKYL</sequence>
<organism evidence="3">
    <name type="scientific">Cucumis melo</name>
    <name type="common">Muskmelon</name>
    <dbReference type="NCBI Taxonomy" id="3656"/>
    <lineage>
        <taxon>Eukaryota</taxon>
        <taxon>Viridiplantae</taxon>
        <taxon>Streptophyta</taxon>
        <taxon>Embryophyta</taxon>
        <taxon>Tracheophyta</taxon>
        <taxon>Spermatophyta</taxon>
        <taxon>Magnoliopsida</taxon>
        <taxon>eudicotyledons</taxon>
        <taxon>Gunneridae</taxon>
        <taxon>Pentapetalae</taxon>
        <taxon>rosids</taxon>
        <taxon>fabids</taxon>
        <taxon>Cucurbitales</taxon>
        <taxon>Cucurbitaceae</taxon>
        <taxon>Benincaseae</taxon>
        <taxon>Cucumis</taxon>
    </lineage>
</organism>
<keyword evidence="2" id="KW-0732">Signal</keyword>
<dbReference type="AlphaFoldDB" id="A0A9I9DK62"/>
<feature type="signal peptide" evidence="2">
    <location>
        <begin position="1"/>
        <end position="18"/>
    </location>
</feature>
<dbReference type="Gramene" id="MELO3C019570.2.1">
    <property type="protein sequence ID" value="MELO3C019570.2.1"/>
    <property type="gene ID" value="MELO3C019570.2"/>
</dbReference>
<dbReference type="InterPro" id="IPR040346">
    <property type="entry name" value="GEX1/Brambleberry"/>
</dbReference>
<evidence type="ECO:0000256" key="2">
    <source>
        <dbReference type="SAM" id="SignalP"/>
    </source>
</evidence>
<proteinExistence type="predicted"/>